<dbReference type="Pfam" id="PF03235">
    <property type="entry name" value="GmrSD_N"/>
    <property type="match status" value="1"/>
</dbReference>
<evidence type="ECO:0000313" key="2">
    <source>
        <dbReference type="EMBL" id="MCX4235683.1"/>
    </source>
</evidence>
<dbReference type="Proteomes" id="UP001165590">
    <property type="component" value="Unassembled WGS sequence"/>
</dbReference>
<dbReference type="InterPro" id="IPR004919">
    <property type="entry name" value="GmrSD_N"/>
</dbReference>
<dbReference type="RefSeq" id="WP_267028333.1">
    <property type="nucleotide sequence ID" value="NZ_JAIFZO010000002.1"/>
</dbReference>
<keyword evidence="3" id="KW-1185">Reference proteome</keyword>
<reference evidence="2" key="1">
    <citation type="journal article" date="2022" name="bioRxiv">
        <title>Discovery and biosynthetic assessment of Streptomyces ortus sp nov. isolated from a deep-sea sponge.</title>
        <authorList>
            <person name="Williams S.E."/>
        </authorList>
    </citation>
    <scope>NUCLEOTIDE SEQUENCE</scope>
    <source>
        <strain evidence="2">A15ISP2-DRY2</strain>
    </source>
</reference>
<name>A0ABT3V7K7_9ACTN</name>
<dbReference type="PANTHER" id="PTHR39639:SF1">
    <property type="entry name" value="DUF262 DOMAIN-CONTAINING PROTEIN"/>
    <property type="match status" value="1"/>
</dbReference>
<sequence>MGILEEVESSRQNIRSDGYTMSIGEVINLYRDKEIQIRPEYQRLFRWPIEKQSRLIESILLDIPLPTIFVAQREDGVWEVVDGLQRLSTILSFMGELRDEGTGEIYPPSKLTKTKYLPSLEGMTFATDAPHFSPELKIHFKRARLDFRILLRESDDRVKYELFDRLNSGGVPTSPQEVRTAQLLMINSSFFEWLDRLRSEGPFLECTPLTGRQISEQYDLELATRFFVLRNATSSQLKGFADMDTFLSDQVLEMAVSPDFNSAEQQVVFENVFEVLSSFGPDIFRRYDVRKERPSGAFSVSAFEAVTLGVAQNIDGWKALERSAQEALLRAKLSELWNDEQFRKYSGAGVRATSRVPMMGPVGGRIFVAS</sequence>
<feature type="domain" description="GmrSD restriction endonucleases N-terminal" evidence="1">
    <location>
        <begin position="28"/>
        <end position="183"/>
    </location>
</feature>
<evidence type="ECO:0000313" key="3">
    <source>
        <dbReference type="Proteomes" id="UP001165590"/>
    </source>
</evidence>
<comment type="caution">
    <text evidence="2">The sequence shown here is derived from an EMBL/GenBank/DDBJ whole genome shotgun (WGS) entry which is preliminary data.</text>
</comment>
<proteinExistence type="predicted"/>
<dbReference type="PANTHER" id="PTHR39639">
    <property type="entry name" value="CHROMOSOME 16, WHOLE GENOME SHOTGUN SEQUENCE"/>
    <property type="match status" value="1"/>
</dbReference>
<gene>
    <name evidence="2" type="ORF">K3769_23495</name>
</gene>
<organism evidence="2 3">
    <name type="scientific">Streptomyces ortus</name>
    <dbReference type="NCBI Taxonomy" id="2867268"/>
    <lineage>
        <taxon>Bacteria</taxon>
        <taxon>Bacillati</taxon>
        <taxon>Actinomycetota</taxon>
        <taxon>Actinomycetes</taxon>
        <taxon>Kitasatosporales</taxon>
        <taxon>Streptomycetaceae</taxon>
        <taxon>Streptomyces</taxon>
    </lineage>
</organism>
<dbReference type="EMBL" id="JAIFZO010000002">
    <property type="protein sequence ID" value="MCX4235683.1"/>
    <property type="molecule type" value="Genomic_DNA"/>
</dbReference>
<protein>
    <submittedName>
        <fullName evidence="2">DUF262 domain-containing protein</fullName>
    </submittedName>
</protein>
<evidence type="ECO:0000259" key="1">
    <source>
        <dbReference type="Pfam" id="PF03235"/>
    </source>
</evidence>
<accession>A0ABT3V7K7</accession>